<dbReference type="Gene3D" id="1.20.1560.10">
    <property type="entry name" value="ABC transporter type 1, transmembrane domain"/>
    <property type="match status" value="1"/>
</dbReference>
<feature type="transmembrane region" description="Helical" evidence="7">
    <location>
        <begin position="309"/>
        <end position="329"/>
    </location>
</feature>
<accession>A0A066RL14</accession>
<dbReference type="STRING" id="1654360.EA58_13320"/>
<dbReference type="GO" id="GO:0005524">
    <property type="term" value="F:ATP binding"/>
    <property type="evidence" value="ECO:0007669"/>
    <property type="project" value="UniProtKB-KW"/>
</dbReference>
<gene>
    <name evidence="10" type="ORF">EA58_13320</name>
</gene>
<keyword evidence="3" id="KW-0547">Nucleotide-binding</keyword>
<dbReference type="SUPFAM" id="SSF52540">
    <property type="entry name" value="P-loop containing nucleoside triphosphate hydrolases"/>
    <property type="match status" value="1"/>
</dbReference>
<evidence type="ECO:0000313" key="10">
    <source>
        <dbReference type="EMBL" id="KDM91125.1"/>
    </source>
</evidence>
<evidence type="ECO:0000256" key="1">
    <source>
        <dbReference type="ARBA" id="ARBA00004651"/>
    </source>
</evidence>
<name>A0A066RL14_9GAMM</name>
<reference evidence="10 11" key="1">
    <citation type="submission" date="2014-04" db="EMBL/GenBank/DDBJ databases">
        <title>Draft genome sequence of Photobacterium halotolerans S2753: a solonamide, ngercheumicin and holomycin producer.</title>
        <authorList>
            <person name="Machado H.R."/>
            <person name="Gram L."/>
        </authorList>
    </citation>
    <scope>NUCLEOTIDE SEQUENCE [LARGE SCALE GENOMIC DNA]</scope>
    <source>
        <strain evidence="10 11">S2753</strain>
    </source>
</reference>
<organism evidence="10 11">
    <name type="scientific">Photobacterium galatheae</name>
    <dbReference type="NCBI Taxonomy" id="1654360"/>
    <lineage>
        <taxon>Bacteria</taxon>
        <taxon>Pseudomonadati</taxon>
        <taxon>Pseudomonadota</taxon>
        <taxon>Gammaproteobacteria</taxon>
        <taxon>Vibrionales</taxon>
        <taxon>Vibrionaceae</taxon>
        <taxon>Photobacterium</taxon>
    </lineage>
</organism>
<dbReference type="InterPro" id="IPR036640">
    <property type="entry name" value="ABC1_TM_sf"/>
</dbReference>
<comment type="subcellular location">
    <subcellularLocation>
        <location evidence="1">Cell membrane</location>
        <topology evidence="1">Multi-pass membrane protein</topology>
    </subcellularLocation>
</comment>
<protein>
    <recommendedName>
        <fullName evidence="12">ABC transporter ATP-binding protein</fullName>
    </recommendedName>
</protein>
<dbReference type="PROSITE" id="PS50929">
    <property type="entry name" value="ABC_TM1F"/>
    <property type="match status" value="1"/>
</dbReference>
<evidence type="ECO:0000256" key="2">
    <source>
        <dbReference type="ARBA" id="ARBA00022692"/>
    </source>
</evidence>
<dbReference type="InterPro" id="IPR003439">
    <property type="entry name" value="ABC_transporter-like_ATP-bd"/>
</dbReference>
<comment type="caution">
    <text evidence="10">The sequence shown here is derived from an EMBL/GenBank/DDBJ whole genome shotgun (WGS) entry which is preliminary data.</text>
</comment>
<feature type="transmembrane region" description="Helical" evidence="7">
    <location>
        <begin position="169"/>
        <end position="191"/>
    </location>
</feature>
<feature type="domain" description="ABC transmembrane type-1" evidence="9">
    <location>
        <begin position="57"/>
        <end position="339"/>
    </location>
</feature>
<dbReference type="InterPro" id="IPR011527">
    <property type="entry name" value="ABC1_TM_dom"/>
</dbReference>
<dbReference type="InterPro" id="IPR039421">
    <property type="entry name" value="Type_1_exporter"/>
</dbReference>
<dbReference type="GO" id="GO:0015421">
    <property type="term" value="F:ABC-type oligopeptide transporter activity"/>
    <property type="evidence" value="ECO:0007669"/>
    <property type="project" value="TreeGrafter"/>
</dbReference>
<dbReference type="Pfam" id="PF00664">
    <property type="entry name" value="ABC_membrane"/>
    <property type="match status" value="1"/>
</dbReference>
<dbReference type="Gene3D" id="3.40.50.300">
    <property type="entry name" value="P-loop containing nucleotide triphosphate hydrolases"/>
    <property type="match status" value="1"/>
</dbReference>
<feature type="domain" description="ABC transporter" evidence="8">
    <location>
        <begin position="374"/>
        <end position="607"/>
    </location>
</feature>
<dbReference type="Proteomes" id="UP000027192">
    <property type="component" value="Unassembled WGS sequence"/>
</dbReference>
<evidence type="ECO:0000256" key="6">
    <source>
        <dbReference type="ARBA" id="ARBA00023136"/>
    </source>
</evidence>
<evidence type="ECO:0000259" key="8">
    <source>
        <dbReference type="PROSITE" id="PS50893"/>
    </source>
</evidence>
<dbReference type="AlphaFoldDB" id="A0A066RL14"/>
<feature type="transmembrane region" description="Helical" evidence="7">
    <location>
        <begin position="198"/>
        <end position="218"/>
    </location>
</feature>
<dbReference type="InterPro" id="IPR003593">
    <property type="entry name" value="AAA+_ATPase"/>
</dbReference>
<keyword evidence="11" id="KW-1185">Reference proteome</keyword>
<evidence type="ECO:0000313" key="11">
    <source>
        <dbReference type="Proteomes" id="UP000027192"/>
    </source>
</evidence>
<dbReference type="InterPro" id="IPR027417">
    <property type="entry name" value="P-loop_NTPase"/>
</dbReference>
<evidence type="ECO:0000256" key="4">
    <source>
        <dbReference type="ARBA" id="ARBA00022840"/>
    </source>
</evidence>
<evidence type="ECO:0008006" key="12">
    <source>
        <dbReference type="Google" id="ProtNLM"/>
    </source>
</evidence>
<feature type="transmembrane region" description="Helical" evidence="7">
    <location>
        <begin position="277"/>
        <end position="303"/>
    </location>
</feature>
<evidence type="ECO:0000259" key="9">
    <source>
        <dbReference type="PROSITE" id="PS50929"/>
    </source>
</evidence>
<keyword evidence="4" id="KW-0067">ATP-binding</keyword>
<keyword evidence="2 7" id="KW-0812">Transmembrane</keyword>
<dbReference type="EMBL" id="JMIB01000026">
    <property type="protein sequence ID" value="KDM91125.1"/>
    <property type="molecule type" value="Genomic_DNA"/>
</dbReference>
<feature type="transmembrane region" description="Helical" evidence="7">
    <location>
        <begin position="97"/>
        <end position="118"/>
    </location>
</feature>
<dbReference type="GO" id="GO:0005886">
    <property type="term" value="C:plasma membrane"/>
    <property type="evidence" value="ECO:0007669"/>
    <property type="project" value="UniProtKB-SubCell"/>
</dbReference>
<keyword evidence="6 7" id="KW-0472">Membrane</keyword>
<proteinExistence type="predicted"/>
<dbReference type="PANTHER" id="PTHR43394">
    <property type="entry name" value="ATP-DEPENDENT PERMEASE MDL1, MITOCHONDRIAL"/>
    <property type="match status" value="1"/>
</dbReference>
<feature type="transmembrane region" description="Helical" evidence="7">
    <location>
        <begin position="43"/>
        <end position="76"/>
    </location>
</feature>
<sequence length="620" mass="69952">MSNTPQEKTGVLYRIWHSTFRHLSRLDYFQLQQMSIHYRDLRIFQYICYAVRCAAPLSTLFLFFSSALSVSLSIYLSFIMGDITESVSIQAYDEIKMLGVVMLLVWISIPAVQMISFLSNMFVSQNLRGAIIDHLSARITFAEKRALEKNHLGNLVERIEVASVSLPGVVSALSDTLIKLFSVLILVSVLLTDVSVELAISVALWITSAIILSAYLAYSGMKFVENASDTHSKLMSEMTEVIMNIPVISAFLSNQYERKRLNKYLSQDIEACRQVRTYWLLVQSIETAYKWLFGFLFIFYSFYQFESGVFTLAQLVTLLTLIIILSWHFESVAFHFVDFFDSLGELNASLKDIRRIPISVTEIEPIDKPESFSISLKNIFFVEDGKIILNDVNLDIQSGSKVAIVGFSGSGKSTLLKIISGQMKPTHGDVLISSDVHFDDSWNAIKSISSFSDQNAPLFNRTVKENITYSSHTANDEKIKQVISESESFSIIERLSDGLNTVIEEQGTSVSTGEKQRISIARALYKESSVLFFDEATSSVDIKTEARIIRNLLKDPQQRTLLFVTHRVASVKEFDQIVVVSHGKIISCGTHDELMTSCHLYVSMQTEKSFDNDEKDLKVG</sequence>
<evidence type="ECO:0000256" key="7">
    <source>
        <dbReference type="SAM" id="Phobius"/>
    </source>
</evidence>
<dbReference type="SUPFAM" id="SSF90123">
    <property type="entry name" value="ABC transporter transmembrane region"/>
    <property type="match status" value="1"/>
</dbReference>
<dbReference type="PANTHER" id="PTHR43394:SF1">
    <property type="entry name" value="ATP-BINDING CASSETTE SUB-FAMILY B MEMBER 10, MITOCHONDRIAL"/>
    <property type="match status" value="1"/>
</dbReference>
<dbReference type="GO" id="GO:0016887">
    <property type="term" value="F:ATP hydrolysis activity"/>
    <property type="evidence" value="ECO:0007669"/>
    <property type="project" value="InterPro"/>
</dbReference>
<dbReference type="PROSITE" id="PS50893">
    <property type="entry name" value="ABC_TRANSPORTER_2"/>
    <property type="match status" value="1"/>
</dbReference>
<keyword evidence="5 7" id="KW-1133">Transmembrane helix</keyword>
<evidence type="ECO:0000256" key="5">
    <source>
        <dbReference type="ARBA" id="ARBA00022989"/>
    </source>
</evidence>
<evidence type="ECO:0000256" key="3">
    <source>
        <dbReference type="ARBA" id="ARBA00022741"/>
    </source>
</evidence>
<dbReference type="Pfam" id="PF00005">
    <property type="entry name" value="ABC_tran"/>
    <property type="match status" value="1"/>
</dbReference>
<dbReference type="SMART" id="SM00382">
    <property type="entry name" value="AAA"/>
    <property type="match status" value="1"/>
</dbReference>